<evidence type="ECO:0000256" key="4">
    <source>
        <dbReference type="PIRNR" id="PIRNR028729"/>
    </source>
</evidence>
<feature type="domain" description="SKP1 component dimerisation" evidence="5">
    <location>
        <begin position="126"/>
        <end position="161"/>
    </location>
</feature>
<dbReference type="PIRSF" id="PIRSF028729">
    <property type="entry name" value="E3_ubiquit_lig_SCF_Skp"/>
    <property type="match status" value="1"/>
</dbReference>
<gene>
    <name evidence="7" type="ORF">V6N12_054221</name>
</gene>
<dbReference type="InterPro" id="IPR016897">
    <property type="entry name" value="SKP1"/>
</dbReference>
<proteinExistence type="inferred from homology"/>
<organism evidence="7 8">
    <name type="scientific">Hibiscus sabdariffa</name>
    <name type="common">roselle</name>
    <dbReference type="NCBI Taxonomy" id="183260"/>
    <lineage>
        <taxon>Eukaryota</taxon>
        <taxon>Viridiplantae</taxon>
        <taxon>Streptophyta</taxon>
        <taxon>Embryophyta</taxon>
        <taxon>Tracheophyta</taxon>
        <taxon>Spermatophyta</taxon>
        <taxon>Magnoliopsida</taxon>
        <taxon>eudicotyledons</taxon>
        <taxon>Gunneridae</taxon>
        <taxon>Pentapetalae</taxon>
        <taxon>rosids</taxon>
        <taxon>malvids</taxon>
        <taxon>Malvales</taxon>
        <taxon>Malvaceae</taxon>
        <taxon>Malvoideae</taxon>
        <taxon>Hibiscus</taxon>
    </lineage>
</organism>
<comment type="function">
    <text evidence="4">Involved in ubiquitination and subsequent proteasomal degradation of target proteins. Together with CUL1, RBX1 and a F-box protein, it forms a SCF E3 ubiquitin ligase complex. The functional specificity of this complex depends on the type of F-box protein. In the SCF complex, it serves as an adapter that links the F-box protein to CUL1.</text>
</comment>
<dbReference type="Pfam" id="PF01466">
    <property type="entry name" value="Skp1"/>
    <property type="match status" value="1"/>
</dbReference>
<dbReference type="SMART" id="SM00512">
    <property type="entry name" value="Skp1"/>
    <property type="match status" value="1"/>
</dbReference>
<dbReference type="Gene3D" id="3.30.710.10">
    <property type="entry name" value="Potassium Channel Kv1.1, Chain A"/>
    <property type="match status" value="1"/>
</dbReference>
<evidence type="ECO:0000256" key="2">
    <source>
        <dbReference type="ARBA" id="ARBA00009993"/>
    </source>
</evidence>
<reference evidence="7 8" key="1">
    <citation type="journal article" date="2024" name="G3 (Bethesda)">
        <title>Genome assembly of Hibiscus sabdariffa L. provides insights into metabolisms of medicinal natural products.</title>
        <authorList>
            <person name="Kim T."/>
        </authorList>
    </citation>
    <scope>NUCLEOTIDE SEQUENCE [LARGE SCALE GENOMIC DNA]</scope>
    <source>
        <strain evidence="7">TK-2024</strain>
        <tissue evidence="7">Old leaves</tissue>
    </source>
</reference>
<comment type="caution">
    <text evidence="7">The sequence shown here is derived from an EMBL/GenBank/DDBJ whole genome shotgun (WGS) entry which is preliminary data.</text>
</comment>
<keyword evidence="8" id="KW-1185">Reference proteome</keyword>
<dbReference type="Proteomes" id="UP001472677">
    <property type="component" value="Unassembled WGS sequence"/>
</dbReference>
<dbReference type="SUPFAM" id="SSF81382">
    <property type="entry name" value="Skp1 dimerisation domain-like"/>
    <property type="match status" value="1"/>
</dbReference>
<accession>A0ABR2D0G9</accession>
<evidence type="ECO:0000259" key="6">
    <source>
        <dbReference type="Pfam" id="PF03931"/>
    </source>
</evidence>
<dbReference type="InterPro" id="IPR016072">
    <property type="entry name" value="Skp1_comp_dimer"/>
</dbReference>
<evidence type="ECO:0000256" key="3">
    <source>
        <dbReference type="ARBA" id="ARBA00022786"/>
    </source>
</evidence>
<dbReference type="InterPro" id="IPR011333">
    <property type="entry name" value="SKP1/BTB/POZ_sf"/>
</dbReference>
<evidence type="ECO:0000313" key="7">
    <source>
        <dbReference type="EMBL" id="KAK8526992.1"/>
    </source>
</evidence>
<comment type="pathway">
    <text evidence="1 4">Protein modification; protein ubiquitination.</text>
</comment>
<evidence type="ECO:0000256" key="1">
    <source>
        <dbReference type="ARBA" id="ARBA00004906"/>
    </source>
</evidence>
<comment type="similarity">
    <text evidence="2 4">Belongs to the SKP1 family.</text>
</comment>
<dbReference type="SUPFAM" id="SSF54695">
    <property type="entry name" value="POZ domain"/>
    <property type="match status" value="1"/>
</dbReference>
<keyword evidence="3 4" id="KW-0833">Ubl conjugation pathway</keyword>
<evidence type="ECO:0000313" key="8">
    <source>
        <dbReference type="Proteomes" id="UP001472677"/>
    </source>
</evidence>
<comment type="subunit">
    <text evidence="4">Part of a SCF (SKP1-cullin-F-box) protein ligase complex.</text>
</comment>
<protein>
    <recommendedName>
        <fullName evidence="4">SKP1-like protein</fullName>
    </recommendedName>
</protein>
<dbReference type="InterPro" id="IPR001232">
    <property type="entry name" value="SKP1-like"/>
</dbReference>
<evidence type="ECO:0000259" key="5">
    <source>
        <dbReference type="Pfam" id="PF01466"/>
    </source>
</evidence>
<dbReference type="Pfam" id="PF03931">
    <property type="entry name" value="Skp1_POZ"/>
    <property type="match status" value="1"/>
</dbReference>
<name>A0ABR2D0G9_9ROSI</name>
<dbReference type="InterPro" id="IPR016073">
    <property type="entry name" value="Skp1_comp_POZ"/>
</dbReference>
<sequence>MATDGAQLKKIILIAADEQEFEVEEAVAMEFGTVKTYFEDNPDSCDEPIPLPNVESKYLSKVIEYCGWHLDHKARKPAKPPPKYKFHQYEREEDSEAEAFDQEFFNTLDNEGMRQMVLAANYLDVKDLMEMMLQAVAGKIKNKSVEYVRRFFGIENDYTPE</sequence>
<dbReference type="EMBL" id="JBBPBM010000038">
    <property type="protein sequence ID" value="KAK8526992.1"/>
    <property type="molecule type" value="Genomic_DNA"/>
</dbReference>
<dbReference type="PANTHER" id="PTHR11165">
    <property type="entry name" value="SKP1"/>
    <property type="match status" value="1"/>
</dbReference>
<dbReference type="InterPro" id="IPR036296">
    <property type="entry name" value="SKP1-like_dim_sf"/>
</dbReference>
<feature type="domain" description="SKP1 component POZ" evidence="6">
    <location>
        <begin position="9"/>
        <end position="70"/>
    </location>
</feature>